<dbReference type="OrthoDB" id="6145874at2759"/>
<proteinExistence type="predicted"/>
<dbReference type="SUPFAM" id="SSF56496">
    <property type="entry name" value="Fibrinogen C-terminal domain-like"/>
    <property type="match status" value="1"/>
</dbReference>
<evidence type="ECO:0000256" key="1">
    <source>
        <dbReference type="ARBA" id="ARBA00023157"/>
    </source>
</evidence>
<feature type="compositionally biased region" description="Acidic residues" evidence="2">
    <location>
        <begin position="396"/>
        <end position="405"/>
    </location>
</feature>
<dbReference type="PANTHER" id="PTHR19143">
    <property type="entry name" value="FIBRINOGEN/TENASCIN/ANGIOPOEITIN"/>
    <property type="match status" value="1"/>
</dbReference>
<evidence type="ECO:0000259" key="3">
    <source>
        <dbReference type="PROSITE" id="PS51406"/>
    </source>
</evidence>
<name>A0A2J7Q4M8_9NEOP</name>
<protein>
    <recommendedName>
        <fullName evidence="3">Fibrinogen C-terminal domain-containing protein</fullName>
    </recommendedName>
</protein>
<dbReference type="InterPro" id="IPR002181">
    <property type="entry name" value="Fibrinogen_a/b/g_C_dom"/>
</dbReference>
<keyword evidence="1" id="KW-1015">Disulfide bond</keyword>
<dbReference type="NCBIfam" id="NF040941">
    <property type="entry name" value="GGGWT_bact"/>
    <property type="match status" value="1"/>
</dbReference>
<accession>A0A2J7Q4M8</accession>
<dbReference type="AlphaFoldDB" id="A0A2J7Q4M8"/>
<dbReference type="CDD" id="cd00087">
    <property type="entry name" value="FReD"/>
    <property type="match status" value="1"/>
</dbReference>
<keyword evidence="5" id="KW-1185">Reference proteome</keyword>
<dbReference type="Gene3D" id="3.90.215.10">
    <property type="entry name" value="Gamma Fibrinogen, chain A, domain 1"/>
    <property type="match status" value="1"/>
</dbReference>
<evidence type="ECO:0000313" key="4">
    <source>
        <dbReference type="EMBL" id="PNF23526.1"/>
    </source>
</evidence>
<gene>
    <name evidence="4" type="ORF">B7P43_G05602</name>
</gene>
<dbReference type="InParanoid" id="A0A2J7Q4M8"/>
<dbReference type="Pfam" id="PF00147">
    <property type="entry name" value="Fibrinogen_C"/>
    <property type="match status" value="1"/>
</dbReference>
<dbReference type="Proteomes" id="UP000235965">
    <property type="component" value="Unassembled WGS sequence"/>
</dbReference>
<dbReference type="PANTHER" id="PTHR19143:SF459">
    <property type="entry name" value="FIBRINOGEN C-TERMINAL DOMAIN-CONTAINING PROTEIN"/>
    <property type="match status" value="1"/>
</dbReference>
<feature type="region of interest" description="Disordered" evidence="2">
    <location>
        <begin position="377"/>
        <end position="408"/>
    </location>
</feature>
<dbReference type="EMBL" id="NEVH01018378">
    <property type="protein sequence ID" value="PNF23526.1"/>
    <property type="molecule type" value="Genomic_DNA"/>
</dbReference>
<dbReference type="PROSITE" id="PS51406">
    <property type="entry name" value="FIBRINOGEN_C_2"/>
    <property type="match status" value="1"/>
</dbReference>
<sequence>MMAAVSDELEKFNSLYLGKLEYRMLSMASTLSSLDSNVKNLQERAHVWDTFQLHVAAWNDQMSTLDKKVDILSRGQEKMVLLDGKVSSLLEVDYKVERVVEKLGETDHKLAAIGKALDDQKDGPLFGEFTTRGVLSTLKLIERKVDRLQGGLVQHVASHHHHGNGKSGLKSVRHANGGGSSRRNETAADCLTCGEEMPLGARGKLVIRCNTPVIVEELLRDVASKVDVIFDKVSRGEEEEVLKLRTAADESVEEVREPHELKLLDKLWKRLTSPHKKTARALEAMEKTIRTTSNTTAALWEDQMAMFEQLLSCCQDTRRGVRVYAGDADMLLKKVEGTRINIAFQDEQRTEALHSHFKQQREFLEKIVASSSLSVKPVAPCSRSDPVAASPLPELPDTESSGDDDLGSRCRGDLQQVHAIEPIVTSRAGSCEELIGSGMDSGVYSLQDCELNSAGRDFYTRYCDMRTDGGGWTVLQRRGEFPGPRLNFTVPWRDYKNGFGVLDQEFWFGNDYIHRLTNLQERVTLRVDLESFDGKTAWAEYSNFRIADEENGYRLTIGGYRGNATDSLSAHNGYSFSTIDRTNDKAPSCCPCVPAYGGGWWFYSCFEANLNGEFYSATDPRDEFRGLIWEHWIGDVSLKKTEMKIRSPDVITTTQDPHFDDQITEVHPDDVRPLNIPEDP</sequence>
<dbReference type="GO" id="GO:0005615">
    <property type="term" value="C:extracellular space"/>
    <property type="evidence" value="ECO:0007669"/>
    <property type="project" value="TreeGrafter"/>
</dbReference>
<reference evidence="4 5" key="1">
    <citation type="submission" date="2017-12" db="EMBL/GenBank/DDBJ databases">
        <title>Hemimetabolous genomes reveal molecular basis of termite eusociality.</title>
        <authorList>
            <person name="Harrison M.C."/>
            <person name="Jongepier E."/>
            <person name="Robertson H.M."/>
            <person name="Arning N."/>
            <person name="Bitard-Feildel T."/>
            <person name="Chao H."/>
            <person name="Childers C.P."/>
            <person name="Dinh H."/>
            <person name="Doddapaneni H."/>
            <person name="Dugan S."/>
            <person name="Gowin J."/>
            <person name="Greiner C."/>
            <person name="Han Y."/>
            <person name="Hu H."/>
            <person name="Hughes D.S.T."/>
            <person name="Huylmans A.-K."/>
            <person name="Kemena C."/>
            <person name="Kremer L.P.M."/>
            <person name="Lee S.L."/>
            <person name="Lopez-Ezquerra A."/>
            <person name="Mallet L."/>
            <person name="Monroy-Kuhn J.M."/>
            <person name="Moser A."/>
            <person name="Murali S.C."/>
            <person name="Muzny D.M."/>
            <person name="Otani S."/>
            <person name="Piulachs M.-D."/>
            <person name="Poelchau M."/>
            <person name="Qu J."/>
            <person name="Schaub F."/>
            <person name="Wada-Katsumata A."/>
            <person name="Worley K.C."/>
            <person name="Xie Q."/>
            <person name="Ylla G."/>
            <person name="Poulsen M."/>
            <person name="Gibbs R.A."/>
            <person name="Schal C."/>
            <person name="Richards S."/>
            <person name="Belles X."/>
            <person name="Korb J."/>
            <person name="Bornberg-Bauer E."/>
        </authorList>
    </citation>
    <scope>NUCLEOTIDE SEQUENCE [LARGE SCALE GENOMIC DNA]</scope>
    <source>
        <tissue evidence="4">Whole body</tissue>
    </source>
</reference>
<feature type="region of interest" description="Disordered" evidence="2">
    <location>
        <begin position="651"/>
        <end position="680"/>
    </location>
</feature>
<dbReference type="InterPro" id="IPR036056">
    <property type="entry name" value="Fibrinogen-like_C"/>
</dbReference>
<evidence type="ECO:0000313" key="5">
    <source>
        <dbReference type="Proteomes" id="UP000235965"/>
    </source>
</evidence>
<dbReference type="InterPro" id="IPR014716">
    <property type="entry name" value="Fibrinogen_a/b/g_C_1"/>
</dbReference>
<dbReference type="InterPro" id="IPR020837">
    <property type="entry name" value="Fibrinogen_CS"/>
</dbReference>
<evidence type="ECO:0000256" key="2">
    <source>
        <dbReference type="SAM" id="MobiDB-lite"/>
    </source>
</evidence>
<organism evidence="4 5">
    <name type="scientific">Cryptotermes secundus</name>
    <dbReference type="NCBI Taxonomy" id="105785"/>
    <lineage>
        <taxon>Eukaryota</taxon>
        <taxon>Metazoa</taxon>
        <taxon>Ecdysozoa</taxon>
        <taxon>Arthropoda</taxon>
        <taxon>Hexapoda</taxon>
        <taxon>Insecta</taxon>
        <taxon>Pterygota</taxon>
        <taxon>Neoptera</taxon>
        <taxon>Polyneoptera</taxon>
        <taxon>Dictyoptera</taxon>
        <taxon>Blattodea</taxon>
        <taxon>Blattoidea</taxon>
        <taxon>Termitoidae</taxon>
        <taxon>Kalotermitidae</taxon>
        <taxon>Cryptotermitinae</taxon>
        <taxon>Cryptotermes</taxon>
    </lineage>
</organism>
<dbReference type="SMART" id="SM00186">
    <property type="entry name" value="FBG"/>
    <property type="match status" value="1"/>
</dbReference>
<feature type="region of interest" description="Disordered" evidence="2">
    <location>
        <begin position="158"/>
        <end position="185"/>
    </location>
</feature>
<dbReference type="STRING" id="105785.A0A2J7Q4M8"/>
<feature type="domain" description="Fibrinogen C-terminal" evidence="3">
    <location>
        <begin position="422"/>
        <end position="649"/>
    </location>
</feature>
<comment type="caution">
    <text evidence="4">The sequence shown here is derived from an EMBL/GenBank/DDBJ whole genome shotgun (WGS) entry which is preliminary data.</text>
</comment>
<dbReference type="PROSITE" id="PS00514">
    <property type="entry name" value="FIBRINOGEN_C_1"/>
    <property type="match status" value="1"/>
</dbReference>
<dbReference type="InterPro" id="IPR050373">
    <property type="entry name" value="Fibrinogen_C-term_domain"/>
</dbReference>
<feature type="compositionally biased region" description="Basic and acidic residues" evidence="2">
    <location>
        <begin position="657"/>
        <end position="672"/>
    </location>
</feature>